<dbReference type="GO" id="GO:0008324">
    <property type="term" value="F:monoatomic cation transmembrane transporter activity"/>
    <property type="evidence" value="ECO:0007669"/>
    <property type="project" value="InterPro"/>
</dbReference>
<keyword evidence="4 6" id="KW-1133">Transmembrane helix</keyword>
<dbReference type="Pfam" id="PF01545">
    <property type="entry name" value="Cation_efflux"/>
    <property type="match status" value="1"/>
</dbReference>
<dbReference type="Proteomes" id="UP000326268">
    <property type="component" value="Unassembled WGS sequence"/>
</dbReference>
<keyword evidence="2" id="KW-0813">Transport</keyword>
<dbReference type="Gene3D" id="3.30.70.1350">
    <property type="entry name" value="Cation efflux protein, cytoplasmic domain"/>
    <property type="match status" value="1"/>
</dbReference>
<dbReference type="Pfam" id="PF16916">
    <property type="entry name" value="ZT_dimer"/>
    <property type="match status" value="1"/>
</dbReference>
<evidence type="ECO:0000259" key="7">
    <source>
        <dbReference type="Pfam" id="PF01545"/>
    </source>
</evidence>
<dbReference type="OrthoDB" id="78296at2759"/>
<feature type="transmembrane region" description="Helical" evidence="6">
    <location>
        <begin position="87"/>
        <end position="105"/>
    </location>
</feature>
<dbReference type="InterPro" id="IPR050291">
    <property type="entry name" value="CDF_Transporter"/>
</dbReference>
<dbReference type="InterPro" id="IPR036837">
    <property type="entry name" value="Cation_efflux_CTD_sf"/>
</dbReference>
<gene>
    <name evidence="9" type="ORF">BDV27DRAFT_164060</name>
</gene>
<dbReference type="InterPro" id="IPR058533">
    <property type="entry name" value="Cation_efflux_TM"/>
</dbReference>
<comment type="subcellular location">
    <subcellularLocation>
        <location evidence="1">Membrane</location>
        <topology evidence="1">Multi-pass membrane protein</topology>
    </subcellularLocation>
</comment>
<sequence length="292" mass="32512">MSAMRGRSKVSNKLQLRIAVWGSFVCNICLSGLQLYGAIACKTLSLVITMADSIFDPVSNITLILCNRAAKGNTPQYPVGKARRENTGNIYFSFIMMAVSLILIAFSSQELTQGGESAFHLPSDIAVSIAFGAKFALFLYCWALRNKYSQVRILWEDHRNDLSINGFGILTSIGGSKLKWCIDPMGAIILSLLILLLWLHTADSDILNVVTYISMTHHTAIRAVDTVRAYHAGPRLIVKVDVVMDPHGTLKKYHDISEDLQNKLESLPNLNHAFVHIDYETTHRPEHAKKIL</sequence>
<dbReference type="PANTHER" id="PTHR43840">
    <property type="entry name" value="MITOCHONDRIAL METAL TRANSPORTER 1-RELATED"/>
    <property type="match status" value="1"/>
</dbReference>
<dbReference type="EMBL" id="ML737945">
    <property type="protein sequence ID" value="KAE8357936.1"/>
    <property type="molecule type" value="Genomic_DNA"/>
</dbReference>
<evidence type="ECO:0000259" key="8">
    <source>
        <dbReference type="Pfam" id="PF16916"/>
    </source>
</evidence>
<dbReference type="SUPFAM" id="SSF160240">
    <property type="entry name" value="Cation efflux protein cytoplasmic domain-like"/>
    <property type="match status" value="1"/>
</dbReference>
<evidence type="ECO:0000256" key="5">
    <source>
        <dbReference type="ARBA" id="ARBA00023136"/>
    </source>
</evidence>
<evidence type="ECO:0000256" key="2">
    <source>
        <dbReference type="ARBA" id="ARBA00022448"/>
    </source>
</evidence>
<dbReference type="InterPro" id="IPR027470">
    <property type="entry name" value="Cation_efflux_CTD"/>
</dbReference>
<dbReference type="AlphaFoldDB" id="A0A5N6ZLT5"/>
<organism evidence="9 10">
    <name type="scientific">Aspergillus caelatus</name>
    <dbReference type="NCBI Taxonomy" id="61420"/>
    <lineage>
        <taxon>Eukaryota</taxon>
        <taxon>Fungi</taxon>
        <taxon>Dikarya</taxon>
        <taxon>Ascomycota</taxon>
        <taxon>Pezizomycotina</taxon>
        <taxon>Eurotiomycetes</taxon>
        <taxon>Eurotiomycetidae</taxon>
        <taxon>Eurotiales</taxon>
        <taxon>Aspergillaceae</taxon>
        <taxon>Aspergillus</taxon>
        <taxon>Aspergillus subgen. Circumdati</taxon>
    </lineage>
</organism>
<dbReference type="GO" id="GO:0016020">
    <property type="term" value="C:membrane"/>
    <property type="evidence" value="ECO:0007669"/>
    <property type="project" value="UniProtKB-SubCell"/>
</dbReference>
<evidence type="ECO:0000256" key="4">
    <source>
        <dbReference type="ARBA" id="ARBA00022989"/>
    </source>
</evidence>
<accession>A0A5N6ZLT5</accession>
<evidence type="ECO:0000256" key="6">
    <source>
        <dbReference type="SAM" id="Phobius"/>
    </source>
</evidence>
<feature type="transmembrane region" description="Helical" evidence="6">
    <location>
        <begin position="125"/>
        <end position="144"/>
    </location>
</feature>
<dbReference type="InterPro" id="IPR027469">
    <property type="entry name" value="Cation_efflux_TMD_sf"/>
</dbReference>
<dbReference type="GO" id="GO:0030003">
    <property type="term" value="P:intracellular monoatomic cation homeostasis"/>
    <property type="evidence" value="ECO:0007669"/>
    <property type="project" value="UniProtKB-ARBA"/>
</dbReference>
<protein>
    <submittedName>
        <fullName evidence="9">Uncharacterized protein</fullName>
    </submittedName>
</protein>
<evidence type="ECO:0000256" key="1">
    <source>
        <dbReference type="ARBA" id="ARBA00004141"/>
    </source>
</evidence>
<dbReference type="SUPFAM" id="SSF161111">
    <property type="entry name" value="Cation efflux protein transmembrane domain-like"/>
    <property type="match status" value="1"/>
</dbReference>
<dbReference type="PANTHER" id="PTHR43840:SF12">
    <property type="entry name" value="CATION DIFFUSION FACILITATOR 1 (AFU_ORTHOLOGUE AFUA_1G14440)"/>
    <property type="match status" value="1"/>
</dbReference>
<dbReference type="GO" id="GO:0098771">
    <property type="term" value="P:inorganic ion homeostasis"/>
    <property type="evidence" value="ECO:0007669"/>
    <property type="project" value="UniProtKB-ARBA"/>
</dbReference>
<dbReference type="Gene3D" id="1.20.1510.10">
    <property type="entry name" value="Cation efflux protein transmembrane domain"/>
    <property type="match status" value="1"/>
</dbReference>
<dbReference type="FunFam" id="1.20.1510.10:FF:000005">
    <property type="entry name" value="Putative Cation diffusion facilitator 1"/>
    <property type="match status" value="1"/>
</dbReference>
<keyword evidence="5 6" id="KW-0472">Membrane</keyword>
<feature type="transmembrane region" description="Helical" evidence="6">
    <location>
        <begin position="180"/>
        <end position="199"/>
    </location>
</feature>
<evidence type="ECO:0000313" key="10">
    <source>
        <dbReference type="Proteomes" id="UP000326268"/>
    </source>
</evidence>
<name>A0A5N6ZLT5_9EURO</name>
<keyword evidence="3 6" id="KW-0812">Transmembrane</keyword>
<keyword evidence="10" id="KW-1185">Reference proteome</keyword>
<feature type="domain" description="Cation efflux protein transmembrane" evidence="7">
    <location>
        <begin position="23"/>
        <end position="202"/>
    </location>
</feature>
<reference evidence="9 10" key="1">
    <citation type="submission" date="2019-04" db="EMBL/GenBank/DDBJ databases">
        <title>Friends and foes A comparative genomics studyof 23 Aspergillus species from section Flavi.</title>
        <authorList>
            <consortium name="DOE Joint Genome Institute"/>
            <person name="Kjaerbolling I."/>
            <person name="Vesth T."/>
            <person name="Frisvad J.C."/>
            <person name="Nybo J.L."/>
            <person name="Theobald S."/>
            <person name="Kildgaard S."/>
            <person name="Isbrandt T."/>
            <person name="Kuo A."/>
            <person name="Sato A."/>
            <person name="Lyhne E.K."/>
            <person name="Kogle M.E."/>
            <person name="Wiebenga A."/>
            <person name="Kun R.S."/>
            <person name="Lubbers R.J."/>
            <person name="Makela M.R."/>
            <person name="Barry K."/>
            <person name="Chovatia M."/>
            <person name="Clum A."/>
            <person name="Daum C."/>
            <person name="Haridas S."/>
            <person name="He G."/>
            <person name="LaButti K."/>
            <person name="Lipzen A."/>
            <person name="Mondo S."/>
            <person name="Riley R."/>
            <person name="Salamov A."/>
            <person name="Simmons B.A."/>
            <person name="Magnuson J.K."/>
            <person name="Henrissat B."/>
            <person name="Mortensen U.H."/>
            <person name="Larsen T.O."/>
            <person name="Devries R.P."/>
            <person name="Grigoriev I.V."/>
            <person name="Machida M."/>
            <person name="Baker S.E."/>
            <person name="Andersen M.R."/>
        </authorList>
    </citation>
    <scope>NUCLEOTIDE SEQUENCE [LARGE SCALE GENOMIC DNA]</scope>
    <source>
        <strain evidence="9 10">CBS 763.97</strain>
    </source>
</reference>
<feature type="domain" description="Cation efflux protein cytoplasmic" evidence="8">
    <location>
        <begin position="218"/>
        <end position="278"/>
    </location>
</feature>
<evidence type="ECO:0000256" key="3">
    <source>
        <dbReference type="ARBA" id="ARBA00022692"/>
    </source>
</evidence>
<dbReference type="GeneID" id="43658083"/>
<evidence type="ECO:0000313" key="9">
    <source>
        <dbReference type="EMBL" id="KAE8357936.1"/>
    </source>
</evidence>
<dbReference type="RefSeq" id="XP_031921017.1">
    <property type="nucleotide sequence ID" value="XM_032073637.1"/>
</dbReference>
<proteinExistence type="predicted"/>